<accession>A0A2H3U2R7</accession>
<sequence length="106" mass="11667">MSQSQTTESVSSLQYSSLNMAKGDDGRSRPLPLVQTFDAATAKPRSKKDTRTYIQGDGAWARDFFPKETKRVIDRIGKSSAFTKAIIQSPLALTAAKQMLTSTYNC</sequence>
<evidence type="ECO:0000313" key="2">
    <source>
        <dbReference type="EMBL" id="SCO91270.1"/>
    </source>
</evidence>
<reference evidence="3" key="1">
    <citation type="submission" date="2016-09" db="EMBL/GenBank/DDBJ databases">
        <authorList>
            <person name="Guldener U."/>
        </authorList>
    </citation>
    <scope>NUCLEOTIDE SEQUENCE [LARGE SCALE GENOMIC DNA]</scope>
    <source>
        <strain evidence="3">V64-1</strain>
    </source>
</reference>
<dbReference type="VEuPathDB" id="FungiDB:FOXG_22805"/>
<dbReference type="Proteomes" id="UP000219369">
    <property type="component" value="Unassembled WGS sequence"/>
</dbReference>
<feature type="region of interest" description="Disordered" evidence="1">
    <location>
        <begin position="1"/>
        <end position="31"/>
    </location>
</feature>
<protein>
    <submittedName>
        <fullName evidence="2">Uncharacterized protein</fullName>
    </submittedName>
</protein>
<organism evidence="2 3">
    <name type="scientific">Fusarium oxysporum</name>
    <name type="common">Fusarium vascular wilt</name>
    <dbReference type="NCBI Taxonomy" id="5507"/>
    <lineage>
        <taxon>Eukaryota</taxon>
        <taxon>Fungi</taxon>
        <taxon>Dikarya</taxon>
        <taxon>Ascomycota</taxon>
        <taxon>Pezizomycotina</taxon>
        <taxon>Sordariomycetes</taxon>
        <taxon>Hypocreomycetidae</taxon>
        <taxon>Hypocreales</taxon>
        <taxon>Nectriaceae</taxon>
        <taxon>Fusarium</taxon>
        <taxon>Fusarium oxysporum species complex</taxon>
    </lineage>
</organism>
<feature type="compositionally biased region" description="Polar residues" evidence="1">
    <location>
        <begin position="1"/>
        <end position="19"/>
    </location>
</feature>
<dbReference type="OrthoDB" id="10298844at2759"/>
<gene>
    <name evidence="2" type="ORF">FRV6_15398</name>
</gene>
<name>A0A2H3U2R7_FUSOX</name>
<proteinExistence type="predicted"/>
<dbReference type="EMBL" id="FMJY01000010">
    <property type="protein sequence ID" value="SCO91270.1"/>
    <property type="molecule type" value="Genomic_DNA"/>
</dbReference>
<dbReference type="AlphaFoldDB" id="A0A2H3U2R7"/>
<evidence type="ECO:0000256" key="1">
    <source>
        <dbReference type="SAM" id="MobiDB-lite"/>
    </source>
</evidence>
<evidence type="ECO:0000313" key="3">
    <source>
        <dbReference type="Proteomes" id="UP000219369"/>
    </source>
</evidence>